<dbReference type="Gene3D" id="3.40.390.10">
    <property type="entry name" value="Collagenase (Catalytic Domain)"/>
    <property type="match status" value="1"/>
</dbReference>
<evidence type="ECO:0000313" key="2">
    <source>
        <dbReference type="Ensembl" id="ENSECAP00000088514.1"/>
    </source>
</evidence>
<dbReference type="AlphaFoldDB" id="A0A9L0TJR6"/>
<dbReference type="Pfam" id="PF13688">
    <property type="entry name" value="Reprolysin_5"/>
    <property type="match status" value="1"/>
</dbReference>
<keyword evidence="1" id="KW-0732">Signal</keyword>
<evidence type="ECO:0000256" key="1">
    <source>
        <dbReference type="SAM" id="SignalP"/>
    </source>
</evidence>
<reference evidence="2" key="3">
    <citation type="submission" date="2025-09" db="UniProtKB">
        <authorList>
            <consortium name="Ensembl"/>
        </authorList>
    </citation>
    <scope>IDENTIFICATION</scope>
    <source>
        <strain evidence="2">Thoroughbred</strain>
    </source>
</reference>
<dbReference type="SUPFAM" id="SSF55486">
    <property type="entry name" value="Metalloproteases ('zincins'), catalytic domain"/>
    <property type="match status" value="1"/>
</dbReference>
<dbReference type="Proteomes" id="UP000002281">
    <property type="component" value="Chromosome 15"/>
</dbReference>
<dbReference type="PANTHER" id="PTHR45702:SF6">
    <property type="entry name" value="DISINTEGRIN AND METALLOPROTEINASE DOMAIN-CONTAINING PROTEIN 17"/>
    <property type="match status" value="1"/>
</dbReference>
<reference evidence="2" key="2">
    <citation type="submission" date="2025-08" db="UniProtKB">
        <authorList>
            <consortium name="Ensembl"/>
        </authorList>
    </citation>
    <scope>IDENTIFICATION</scope>
    <source>
        <strain evidence="2">Thoroughbred</strain>
    </source>
</reference>
<dbReference type="PANTHER" id="PTHR45702">
    <property type="entry name" value="ADAM10/ADAM17 METALLOPEPTIDASE FAMILY MEMBER"/>
    <property type="match status" value="1"/>
</dbReference>
<gene>
    <name evidence="2" type="primary">ADAM17</name>
</gene>
<sequence length="266" mass="30315">MRQCLLFLTSLVPFVLALRPPDEPGFGSPQRLEKLDSLLSDYDILSLSNIQQHSVRKRDLQASTHLETLLTFSALKRHFKLYLTSSTERFSQNFKVVVVDGKDESEYTVKWQDFFSGHVVGEPDSRVLAHIGDDDITIRINTDGAEYNIEIELIDRVDDIYRNTSWDNAGFKGYGIQIEQIRILKSPQEVKPGERHYNMAKSYPNEEKDAWDVKMLLEQFSFDIAEEASKVCLAHLFTYQDFDMGTLGLAYVGSPRANSHGGVCPK</sequence>
<organism evidence="2 3">
    <name type="scientific">Equus caballus</name>
    <name type="common">Horse</name>
    <dbReference type="NCBI Taxonomy" id="9796"/>
    <lineage>
        <taxon>Eukaryota</taxon>
        <taxon>Metazoa</taxon>
        <taxon>Chordata</taxon>
        <taxon>Craniata</taxon>
        <taxon>Vertebrata</taxon>
        <taxon>Euteleostomi</taxon>
        <taxon>Mammalia</taxon>
        <taxon>Eutheria</taxon>
        <taxon>Laurasiatheria</taxon>
        <taxon>Perissodactyla</taxon>
        <taxon>Equidae</taxon>
        <taxon>Equus</taxon>
    </lineage>
</organism>
<dbReference type="Ensembl" id="ENSECAT00000119341.1">
    <property type="protein sequence ID" value="ENSECAP00000088514.1"/>
    <property type="gene ID" value="ENSECAG00000005760.4"/>
</dbReference>
<feature type="signal peptide" evidence="1">
    <location>
        <begin position="1"/>
        <end position="17"/>
    </location>
</feature>
<accession>A0A9L0TJR6</accession>
<reference evidence="2 3" key="1">
    <citation type="journal article" date="2009" name="Science">
        <title>Genome sequence, comparative analysis, and population genetics of the domestic horse.</title>
        <authorList>
            <consortium name="Broad Institute Genome Sequencing Platform"/>
            <consortium name="Broad Institute Whole Genome Assembly Team"/>
            <person name="Wade C.M."/>
            <person name="Giulotto E."/>
            <person name="Sigurdsson S."/>
            <person name="Zoli M."/>
            <person name="Gnerre S."/>
            <person name="Imsland F."/>
            <person name="Lear T.L."/>
            <person name="Adelson D.L."/>
            <person name="Bailey E."/>
            <person name="Bellone R.R."/>
            <person name="Bloecker H."/>
            <person name="Distl O."/>
            <person name="Edgar R.C."/>
            <person name="Garber M."/>
            <person name="Leeb T."/>
            <person name="Mauceli E."/>
            <person name="MacLeod J.N."/>
            <person name="Penedo M.C.T."/>
            <person name="Raison J.M."/>
            <person name="Sharpe T."/>
            <person name="Vogel J."/>
            <person name="Andersson L."/>
            <person name="Antczak D.F."/>
            <person name="Biagi T."/>
            <person name="Binns M.M."/>
            <person name="Chowdhary B.P."/>
            <person name="Coleman S.J."/>
            <person name="Della Valle G."/>
            <person name="Fryc S."/>
            <person name="Guerin G."/>
            <person name="Hasegawa T."/>
            <person name="Hill E.W."/>
            <person name="Jurka J."/>
            <person name="Kiialainen A."/>
            <person name="Lindgren G."/>
            <person name="Liu J."/>
            <person name="Magnani E."/>
            <person name="Mickelson J.R."/>
            <person name="Murray J."/>
            <person name="Nergadze S.G."/>
            <person name="Onofrio R."/>
            <person name="Pedroni S."/>
            <person name="Piras M.F."/>
            <person name="Raudsepp T."/>
            <person name="Rocchi M."/>
            <person name="Roeed K.H."/>
            <person name="Ryder O.A."/>
            <person name="Searle S."/>
            <person name="Skow L."/>
            <person name="Swinburne J.E."/>
            <person name="Syvaenen A.C."/>
            <person name="Tozaki T."/>
            <person name="Valberg S.J."/>
            <person name="Vaudin M."/>
            <person name="White J.R."/>
            <person name="Zody M.C."/>
            <person name="Lander E.S."/>
            <person name="Lindblad-Toh K."/>
        </authorList>
    </citation>
    <scope>NUCLEOTIDE SEQUENCE [LARGE SCALE GENOMIC DNA]</scope>
    <source>
        <strain evidence="2 3">Thoroughbred</strain>
    </source>
</reference>
<dbReference type="GeneTree" id="ENSGT00940000155443"/>
<dbReference type="InterPro" id="IPR024079">
    <property type="entry name" value="MetalloPept_cat_dom_sf"/>
</dbReference>
<evidence type="ECO:0000313" key="3">
    <source>
        <dbReference type="Proteomes" id="UP000002281"/>
    </source>
</evidence>
<dbReference type="GO" id="GO:0008237">
    <property type="term" value="F:metallopeptidase activity"/>
    <property type="evidence" value="ECO:0007669"/>
    <property type="project" value="InterPro"/>
</dbReference>
<name>A0A9L0TJR6_HORSE</name>
<feature type="chain" id="PRO_5040480281" evidence="1">
    <location>
        <begin position="18"/>
        <end position="266"/>
    </location>
</feature>
<protein>
    <submittedName>
        <fullName evidence="2">ADAM metallopeptidase domain 17</fullName>
    </submittedName>
</protein>
<proteinExistence type="predicted"/>
<keyword evidence="3" id="KW-1185">Reference proteome</keyword>
<dbReference type="InterPro" id="IPR051489">
    <property type="entry name" value="ADAM_Metalloproteinase"/>
</dbReference>